<sequence length="78" mass="8241">MTTTGTGSCPGVPSTTHSTTSGTRSEMTSSSSTQLCPGMTSTSRSSSRYAPDRVRMPTSPEFHQRPDTLDSQRAVSPT</sequence>
<feature type="compositionally biased region" description="Low complexity" evidence="1">
    <location>
        <begin position="14"/>
        <end position="33"/>
    </location>
</feature>
<evidence type="ECO:0000313" key="2">
    <source>
        <dbReference type="EMBL" id="MFC7617433.1"/>
    </source>
</evidence>
<proteinExistence type="predicted"/>
<gene>
    <name evidence="2" type="ORF">ACFQV2_32445</name>
</gene>
<evidence type="ECO:0000256" key="1">
    <source>
        <dbReference type="SAM" id="MobiDB-lite"/>
    </source>
</evidence>
<reference evidence="3" key="1">
    <citation type="journal article" date="2019" name="Int. J. Syst. Evol. Microbiol.">
        <title>The Global Catalogue of Microorganisms (GCM) 10K type strain sequencing project: providing services to taxonomists for standard genome sequencing and annotation.</title>
        <authorList>
            <consortium name="The Broad Institute Genomics Platform"/>
            <consortium name="The Broad Institute Genome Sequencing Center for Infectious Disease"/>
            <person name="Wu L."/>
            <person name="Ma J."/>
        </authorList>
    </citation>
    <scope>NUCLEOTIDE SEQUENCE [LARGE SCALE GENOMIC DNA]</scope>
    <source>
        <strain evidence="3">JCM 17695</strain>
    </source>
</reference>
<name>A0ABW2TYA9_9PSEU</name>
<protein>
    <submittedName>
        <fullName evidence="2">Uncharacterized protein</fullName>
    </submittedName>
</protein>
<comment type="caution">
    <text evidence="2">The sequence shown here is derived from an EMBL/GenBank/DDBJ whole genome shotgun (WGS) entry which is preliminary data.</text>
</comment>
<dbReference type="Proteomes" id="UP001596512">
    <property type="component" value="Unassembled WGS sequence"/>
</dbReference>
<dbReference type="EMBL" id="JBHTEY010000004">
    <property type="protein sequence ID" value="MFC7617433.1"/>
    <property type="molecule type" value="Genomic_DNA"/>
</dbReference>
<keyword evidence="3" id="KW-1185">Reference proteome</keyword>
<accession>A0ABW2TYA9</accession>
<feature type="compositionally biased region" description="Polar residues" evidence="1">
    <location>
        <begin position="39"/>
        <end position="48"/>
    </location>
</feature>
<feature type="region of interest" description="Disordered" evidence="1">
    <location>
        <begin position="1"/>
        <end position="78"/>
    </location>
</feature>
<organism evidence="2 3">
    <name type="scientific">Actinokineospora soli</name>
    <dbReference type="NCBI Taxonomy" id="1048753"/>
    <lineage>
        <taxon>Bacteria</taxon>
        <taxon>Bacillati</taxon>
        <taxon>Actinomycetota</taxon>
        <taxon>Actinomycetes</taxon>
        <taxon>Pseudonocardiales</taxon>
        <taxon>Pseudonocardiaceae</taxon>
        <taxon>Actinokineospora</taxon>
    </lineage>
</organism>
<evidence type="ECO:0000313" key="3">
    <source>
        <dbReference type="Proteomes" id="UP001596512"/>
    </source>
</evidence>